<accession>A0A2U2NC67</accession>
<gene>
    <name evidence="1" type="ORF">DF196_02065</name>
</gene>
<dbReference type="EMBL" id="QFFM01000003">
    <property type="protein sequence ID" value="PWG66712.1"/>
    <property type="molecule type" value="Genomic_DNA"/>
</dbReference>
<dbReference type="RefSeq" id="WP_109056281.1">
    <property type="nucleotide sequence ID" value="NZ_QFFM01000003.1"/>
</dbReference>
<dbReference type="Pfam" id="PF05534">
    <property type="entry name" value="HicB"/>
    <property type="match status" value="1"/>
</dbReference>
<dbReference type="InterPro" id="IPR008651">
    <property type="entry name" value="Uncharacterised_HicB"/>
</dbReference>
<dbReference type="OrthoDB" id="5297106at2"/>
<evidence type="ECO:0000313" key="1">
    <source>
        <dbReference type="EMBL" id="PWG66712.1"/>
    </source>
</evidence>
<dbReference type="InterPro" id="IPR010985">
    <property type="entry name" value="Ribbon_hlx_hlx"/>
</dbReference>
<dbReference type="AlphaFoldDB" id="A0A2U2NC67"/>
<reference evidence="1 2" key="1">
    <citation type="journal article" date="2018" name="Int. J. Syst. Evol. Microbiol.">
        <title>Bifidobacterium callitrichidarum sp. nov. from the faeces of the emperor tamarin (Saguinus imperator).</title>
        <authorList>
            <person name="Modesto M."/>
            <person name="Michelini S."/>
            <person name="Sansosti M.C."/>
            <person name="De Filippo C."/>
            <person name="Cavalieri D."/>
            <person name="Qvirist L."/>
            <person name="Andlid T."/>
            <person name="Spiezio C."/>
            <person name="Sandri C."/>
            <person name="Pascarelli S."/>
            <person name="Sgorbati B."/>
            <person name="Mattarelli P."/>
        </authorList>
    </citation>
    <scope>NUCLEOTIDE SEQUENCE [LARGE SCALE GENOMIC DNA]</scope>
    <source>
        <strain evidence="1 2">TRI 5</strain>
    </source>
</reference>
<dbReference type="SUPFAM" id="SSF47598">
    <property type="entry name" value="Ribbon-helix-helix"/>
    <property type="match status" value="1"/>
</dbReference>
<protein>
    <submittedName>
        <fullName evidence="1">Toxin-antitoxin system HicB family antitoxin</fullName>
    </submittedName>
</protein>
<dbReference type="Proteomes" id="UP000245876">
    <property type="component" value="Unassembled WGS sequence"/>
</dbReference>
<name>A0A2U2NC67_9BIFI</name>
<keyword evidence="2" id="KW-1185">Reference proteome</keyword>
<proteinExistence type="predicted"/>
<evidence type="ECO:0000313" key="2">
    <source>
        <dbReference type="Proteomes" id="UP000245876"/>
    </source>
</evidence>
<dbReference type="SUPFAM" id="SSF143100">
    <property type="entry name" value="TTHA1013/TTHA0281-like"/>
    <property type="match status" value="1"/>
</dbReference>
<organism evidence="1 2">
    <name type="scientific">Bifidobacterium callitrichidarum</name>
    <dbReference type="NCBI Taxonomy" id="2052941"/>
    <lineage>
        <taxon>Bacteria</taxon>
        <taxon>Bacillati</taxon>
        <taxon>Actinomycetota</taxon>
        <taxon>Actinomycetes</taxon>
        <taxon>Bifidobacteriales</taxon>
        <taxon>Bifidobacteriaceae</taxon>
        <taxon>Bifidobacterium</taxon>
    </lineage>
</organism>
<dbReference type="GO" id="GO:0006355">
    <property type="term" value="P:regulation of DNA-templated transcription"/>
    <property type="evidence" value="ECO:0007669"/>
    <property type="project" value="InterPro"/>
</dbReference>
<comment type="caution">
    <text evidence="1">The sequence shown here is derived from an EMBL/GenBank/DDBJ whole genome shotgun (WGS) entry which is preliminary data.</text>
</comment>
<sequence>MVDINTLNHYSYRIQWSNEDHEYKGTCLEIPGLSWLDDSPTRALSGIQRVVCEAVADMEARGETVPEPLAERFYSGRFMVRIPPEQHRRLVVEAAEQGVSLNRLVAMKLSAK</sequence>
<dbReference type="InterPro" id="IPR035069">
    <property type="entry name" value="TTHA1013/TTHA0281-like"/>
</dbReference>